<dbReference type="GO" id="GO:0005886">
    <property type="term" value="C:plasma membrane"/>
    <property type="evidence" value="ECO:0007669"/>
    <property type="project" value="UniProtKB-SubCell"/>
</dbReference>
<gene>
    <name evidence="9" type="ORF">GCM10011335_39290</name>
</gene>
<evidence type="ECO:0000256" key="1">
    <source>
        <dbReference type="ARBA" id="ARBA00004651"/>
    </source>
</evidence>
<feature type="transmembrane region" description="Helical" evidence="8">
    <location>
        <begin position="6"/>
        <end position="26"/>
    </location>
</feature>
<feature type="transmembrane region" description="Helical" evidence="8">
    <location>
        <begin position="181"/>
        <end position="200"/>
    </location>
</feature>
<evidence type="ECO:0000256" key="3">
    <source>
        <dbReference type="ARBA" id="ARBA00022448"/>
    </source>
</evidence>
<keyword evidence="6 8" id="KW-1133">Transmembrane helix</keyword>
<dbReference type="EMBL" id="BMJJ01000010">
    <property type="protein sequence ID" value="GGD32382.1"/>
    <property type="molecule type" value="Genomic_DNA"/>
</dbReference>
<comment type="similarity">
    <text evidence="2">Belongs to the auxin efflux carrier (TC 2.A.69) family.</text>
</comment>
<feature type="transmembrane region" description="Helical" evidence="8">
    <location>
        <begin position="264"/>
        <end position="285"/>
    </location>
</feature>
<feature type="transmembrane region" description="Helical" evidence="8">
    <location>
        <begin position="38"/>
        <end position="58"/>
    </location>
</feature>
<feature type="transmembrane region" description="Helical" evidence="8">
    <location>
        <begin position="206"/>
        <end position="226"/>
    </location>
</feature>
<evidence type="ECO:0000256" key="2">
    <source>
        <dbReference type="ARBA" id="ARBA00010145"/>
    </source>
</evidence>
<proteinExistence type="inferred from homology"/>
<feature type="transmembrane region" description="Helical" evidence="8">
    <location>
        <begin position="294"/>
        <end position="316"/>
    </location>
</feature>
<evidence type="ECO:0000313" key="9">
    <source>
        <dbReference type="EMBL" id="GGD32382.1"/>
    </source>
</evidence>
<organism evidence="9 10">
    <name type="scientific">Aureimonas glaciei</name>
    <dbReference type="NCBI Taxonomy" id="1776957"/>
    <lineage>
        <taxon>Bacteria</taxon>
        <taxon>Pseudomonadati</taxon>
        <taxon>Pseudomonadota</taxon>
        <taxon>Alphaproteobacteria</taxon>
        <taxon>Hyphomicrobiales</taxon>
        <taxon>Aurantimonadaceae</taxon>
        <taxon>Aureimonas</taxon>
    </lineage>
</organism>
<evidence type="ECO:0000256" key="5">
    <source>
        <dbReference type="ARBA" id="ARBA00022692"/>
    </source>
</evidence>
<comment type="subcellular location">
    <subcellularLocation>
        <location evidence="1">Cell membrane</location>
        <topology evidence="1">Multi-pass membrane protein</topology>
    </subcellularLocation>
</comment>
<dbReference type="Gene3D" id="1.20.1530.20">
    <property type="match status" value="1"/>
</dbReference>
<evidence type="ECO:0000256" key="8">
    <source>
        <dbReference type="SAM" id="Phobius"/>
    </source>
</evidence>
<feature type="transmembrane region" description="Helical" evidence="8">
    <location>
        <begin position="238"/>
        <end position="258"/>
    </location>
</feature>
<dbReference type="PANTHER" id="PTHR36838">
    <property type="entry name" value="AUXIN EFFLUX CARRIER FAMILY PROTEIN"/>
    <property type="match status" value="1"/>
</dbReference>
<dbReference type="GO" id="GO:0055085">
    <property type="term" value="P:transmembrane transport"/>
    <property type="evidence" value="ECO:0007669"/>
    <property type="project" value="InterPro"/>
</dbReference>
<keyword evidence="5 8" id="KW-0812">Transmembrane</keyword>
<evidence type="ECO:0000256" key="4">
    <source>
        <dbReference type="ARBA" id="ARBA00022475"/>
    </source>
</evidence>
<keyword evidence="3" id="KW-0813">Transport</keyword>
<keyword evidence="10" id="KW-1185">Reference proteome</keyword>
<dbReference type="Proteomes" id="UP000613160">
    <property type="component" value="Unassembled WGS sequence"/>
</dbReference>
<sequence length="318" mass="33473">MQIILTVIVPIFAVIAVGFLAARLKLLDDAVGEGLAKFVFVIAVPALLFRTLATANFAGANPLFLWFAYFLAVALTWAPATILVRRLIGTDRRTGIIAGISASFANTVFVAIPAVQRAYGDEGLEALFLIIAIHMPVMMTVATLLMERAARLDALENGTAPPTVSALTTVKRIAVNLSRNAIIVGILCGLVWRLTGLALPGPVEDVVRLLGSTAGPVSLFAMGMSLTRYGLRGDLSSALVVSALSLVLMPAIVYVVGVELLPPLWLKVAVLTAACPAGVNCYLFASYFKSGEKLAATAILVSTLLSVVTLAVWLAILA</sequence>
<dbReference type="Pfam" id="PF03547">
    <property type="entry name" value="Mem_trans"/>
    <property type="match status" value="1"/>
</dbReference>
<reference evidence="9" key="2">
    <citation type="submission" date="2020-09" db="EMBL/GenBank/DDBJ databases">
        <authorList>
            <person name="Sun Q."/>
            <person name="Zhou Y."/>
        </authorList>
    </citation>
    <scope>NUCLEOTIDE SEQUENCE</scope>
    <source>
        <strain evidence="9">CGMCC 1.15493</strain>
    </source>
</reference>
<dbReference type="AlphaFoldDB" id="A0A916Y6I7"/>
<reference evidence="9" key="1">
    <citation type="journal article" date="2014" name="Int. J. Syst. Evol. Microbiol.">
        <title>Complete genome sequence of Corynebacterium casei LMG S-19264T (=DSM 44701T), isolated from a smear-ripened cheese.</title>
        <authorList>
            <consortium name="US DOE Joint Genome Institute (JGI-PGF)"/>
            <person name="Walter F."/>
            <person name="Albersmeier A."/>
            <person name="Kalinowski J."/>
            <person name="Ruckert C."/>
        </authorList>
    </citation>
    <scope>NUCLEOTIDE SEQUENCE</scope>
    <source>
        <strain evidence="9">CGMCC 1.15493</strain>
    </source>
</reference>
<feature type="transmembrane region" description="Helical" evidence="8">
    <location>
        <begin position="127"/>
        <end position="146"/>
    </location>
</feature>
<accession>A0A916Y6I7</accession>
<protein>
    <submittedName>
        <fullName evidence="9">Transporter</fullName>
    </submittedName>
</protein>
<comment type="caution">
    <text evidence="9">The sequence shown here is derived from an EMBL/GenBank/DDBJ whole genome shotgun (WGS) entry which is preliminary data.</text>
</comment>
<evidence type="ECO:0000313" key="10">
    <source>
        <dbReference type="Proteomes" id="UP000613160"/>
    </source>
</evidence>
<dbReference type="PANTHER" id="PTHR36838:SF3">
    <property type="entry name" value="TRANSPORTER AUXIN EFFLUX CARRIER EC FAMILY"/>
    <property type="match status" value="1"/>
</dbReference>
<evidence type="ECO:0000256" key="6">
    <source>
        <dbReference type="ARBA" id="ARBA00022989"/>
    </source>
</evidence>
<keyword evidence="4" id="KW-1003">Cell membrane</keyword>
<dbReference type="InterPro" id="IPR004776">
    <property type="entry name" value="Mem_transp_PIN-like"/>
</dbReference>
<feature type="transmembrane region" description="Helical" evidence="8">
    <location>
        <begin position="64"/>
        <end position="84"/>
    </location>
</feature>
<feature type="transmembrane region" description="Helical" evidence="8">
    <location>
        <begin position="96"/>
        <end position="115"/>
    </location>
</feature>
<keyword evidence="7 8" id="KW-0472">Membrane</keyword>
<dbReference type="InterPro" id="IPR038770">
    <property type="entry name" value="Na+/solute_symporter_sf"/>
</dbReference>
<dbReference type="RefSeq" id="WP_188853934.1">
    <property type="nucleotide sequence ID" value="NZ_BMJJ01000010.1"/>
</dbReference>
<name>A0A916Y6I7_9HYPH</name>
<evidence type="ECO:0000256" key="7">
    <source>
        <dbReference type="ARBA" id="ARBA00023136"/>
    </source>
</evidence>